<organism evidence="2 3">
    <name type="scientific">Hyaloscypha variabilis (strain UAMH 11265 / GT02V1 / F)</name>
    <name type="common">Meliniomyces variabilis</name>
    <dbReference type="NCBI Taxonomy" id="1149755"/>
    <lineage>
        <taxon>Eukaryota</taxon>
        <taxon>Fungi</taxon>
        <taxon>Dikarya</taxon>
        <taxon>Ascomycota</taxon>
        <taxon>Pezizomycotina</taxon>
        <taxon>Leotiomycetes</taxon>
        <taxon>Helotiales</taxon>
        <taxon>Hyaloscyphaceae</taxon>
        <taxon>Hyaloscypha</taxon>
        <taxon>Hyaloscypha variabilis</taxon>
    </lineage>
</organism>
<evidence type="ECO:0000256" key="1">
    <source>
        <dbReference type="SAM" id="MobiDB-lite"/>
    </source>
</evidence>
<name>A0A2J6S7Z2_HYAVF</name>
<evidence type="ECO:0000313" key="3">
    <source>
        <dbReference type="Proteomes" id="UP000235786"/>
    </source>
</evidence>
<reference evidence="2 3" key="1">
    <citation type="submission" date="2016-04" db="EMBL/GenBank/DDBJ databases">
        <title>A degradative enzymes factory behind the ericoid mycorrhizal symbiosis.</title>
        <authorList>
            <consortium name="DOE Joint Genome Institute"/>
            <person name="Martino E."/>
            <person name="Morin E."/>
            <person name="Grelet G."/>
            <person name="Kuo A."/>
            <person name="Kohler A."/>
            <person name="Daghino S."/>
            <person name="Barry K."/>
            <person name="Choi C."/>
            <person name="Cichocki N."/>
            <person name="Clum A."/>
            <person name="Copeland A."/>
            <person name="Hainaut M."/>
            <person name="Haridas S."/>
            <person name="Labutti K."/>
            <person name="Lindquist E."/>
            <person name="Lipzen A."/>
            <person name="Khouja H.-R."/>
            <person name="Murat C."/>
            <person name="Ohm R."/>
            <person name="Olson A."/>
            <person name="Spatafora J."/>
            <person name="Veneault-Fourrey C."/>
            <person name="Henrissat B."/>
            <person name="Grigoriev I."/>
            <person name="Martin F."/>
            <person name="Perotto S."/>
        </authorList>
    </citation>
    <scope>NUCLEOTIDE SEQUENCE [LARGE SCALE GENOMIC DNA]</scope>
    <source>
        <strain evidence="2 3">F</strain>
    </source>
</reference>
<proteinExistence type="predicted"/>
<dbReference type="Proteomes" id="UP000235786">
    <property type="component" value="Unassembled WGS sequence"/>
</dbReference>
<evidence type="ECO:0000313" key="2">
    <source>
        <dbReference type="EMBL" id="PMD46878.1"/>
    </source>
</evidence>
<feature type="region of interest" description="Disordered" evidence="1">
    <location>
        <begin position="1"/>
        <end position="53"/>
    </location>
</feature>
<sequence length="53" mass="6020">MDVTHRPEIPMSAHRRKSLGRAGVALPRARGPFGHDRAGRHYSNVVEPPRREH</sequence>
<dbReference type="EMBL" id="KZ613939">
    <property type="protein sequence ID" value="PMD46878.1"/>
    <property type="molecule type" value="Genomic_DNA"/>
</dbReference>
<keyword evidence="3" id="KW-1185">Reference proteome</keyword>
<accession>A0A2J6S7Z2</accession>
<protein>
    <submittedName>
        <fullName evidence="2">Uncharacterized protein</fullName>
    </submittedName>
</protein>
<gene>
    <name evidence="2" type="ORF">L207DRAFT_507720</name>
</gene>
<dbReference type="AlphaFoldDB" id="A0A2J6S7Z2"/>